<accession>A0A9Q3JQX5</accession>
<dbReference type="EMBL" id="AVOT02078666">
    <property type="protein sequence ID" value="MBW0566162.1"/>
    <property type="molecule type" value="Genomic_DNA"/>
</dbReference>
<reference evidence="1" key="1">
    <citation type="submission" date="2021-03" db="EMBL/GenBank/DDBJ databases">
        <title>Draft genome sequence of rust myrtle Austropuccinia psidii MF-1, a brazilian biotype.</title>
        <authorList>
            <person name="Quecine M.C."/>
            <person name="Pachon D.M.R."/>
            <person name="Bonatelli M.L."/>
            <person name="Correr F.H."/>
            <person name="Franceschini L.M."/>
            <person name="Leite T.F."/>
            <person name="Margarido G.R.A."/>
            <person name="Almeida C.A."/>
            <person name="Ferrarezi J.A."/>
            <person name="Labate C.A."/>
        </authorList>
    </citation>
    <scope>NUCLEOTIDE SEQUENCE</scope>
    <source>
        <strain evidence="1">MF-1</strain>
    </source>
</reference>
<name>A0A9Q3JQX5_9BASI</name>
<keyword evidence="2" id="KW-1185">Reference proteome</keyword>
<dbReference type="Proteomes" id="UP000765509">
    <property type="component" value="Unassembled WGS sequence"/>
</dbReference>
<comment type="caution">
    <text evidence="1">The sequence shown here is derived from an EMBL/GenBank/DDBJ whole genome shotgun (WGS) entry which is preliminary data.</text>
</comment>
<proteinExistence type="predicted"/>
<organism evidence="1 2">
    <name type="scientific">Austropuccinia psidii MF-1</name>
    <dbReference type="NCBI Taxonomy" id="1389203"/>
    <lineage>
        <taxon>Eukaryota</taxon>
        <taxon>Fungi</taxon>
        <taxon>Dikarya</taxon>
        <taxon>Basidiomycota</taxon>
        <taxon>Pucciniomycotina</taxon>
        <taxon>Pucciniomycetes</taxon>
        <taxon>Pucciniales</taxon>
        <taxon>Sphaerophragmiaceae</taxon>
        <taxon>Austropuccinia</taxon>
    </lineage>
</organism>
<sequence>MLRKKRPPFAIGEEPLGKIRGHDIELYLNVEKAYPPMLRRPLYPATLETRKKIQKNVNELLEMDFIRKMAHNEIVVITLPVLIAWHDGKSRLWRSQSTEQLHKS</sequence>
<evidence type="ECO:0000313" key="2">
    <source>
        <dbReference type="Proteomes" id="UP000765509"/>
    </source>
</evidence>
<gene>
    <name evidence="1" type="ORF">O181_105877</name>
</gene>
<dbReference type="AlphaFoldDB" id="A0A9Q3JQX5"/>
<evidence type="ECO:0000313" key="1">
    <source>
        <dbReference type="EMBL" id="MBW0566162.1"/>
    </source>
</evidence>
<protein>
    <submittedName>
        <fullName evidence="1">Uncharacterized protein</fullName>
    </submittedName>
</protein>